<evidence type="ECO:0000313" key="1">
    <source>
        <dbReference type="EMBL" id="GMR28777.1"/>
    </source>
</evidence>
<evidence type="ECO:0000313" key="2">
    <source>
        <dbReference type="Proteomes" id="UP001306668"/>
    </source>
</evidence>
<name>A0ABQ6QF08_9GAMM</name>
<comment type="caution">
    <text evidence="1">The sequence shown here is derived from an EMBL/GenBank/DDBJ whole genome shotgun (WGS) entry which is preliminary data.</text>
</comment>
<dbReference type="Proteomes" id="UP001306668">
    <property type="component" value="Unassembled WGS sequence"/>
</dbReference>
<organism evidence="1 2">
    <name type="scientific">Stenotrophomonas sepilia</name>
    <dbReference type="NCBI Taxonomy" id="2860290"/>
    <lineage>
        <taxon>Bacteria</taxon>
        <taxon>Pseudomonadati</taxon>
        <taxon>Pseudomonadota</taxon>
        <taxon>Gammaproteobacteria</taxon>
        <taxon>Lysobacterales</taxon>
        <taxon>Lysobacteraceae</taxon>
        <taxon>Stenotrophomonas</taxon>
        <taxon>Stenotrophomonas maltophilia group</taxon>
    </lineage>
</organism>
<gene>
    <name evidence="1" type="ORF">STENOSP10_29980</name>
</gene>
<protein>
    <submittedName>
        <fullName evidence="1">Uncharacterized protein</fullName>
    </submittedName>
</protein>
<proteinExistence type="predicted"/>
<sequence length="215" mass="23109">MGLQGPRPVRCKMILDLASYCVGNREKSGMNVTLVELEFIELPSLPGAQAAMQKSYLLSMWDCTCRIATWDASAGCFEDSGGQLNPLAIRSWALLPQPLDAEAWGESIVRAALSGDMSRNNAGWLQPKYQPQCAEESGSQEGASLMTSEINFQTASSSEITARLDALHAGTSSGGCGNWSADGAAIRTCDACSEFTLRLLAARSRPELRDINRSP</sequence>
<reference evidence="2" key="1">
    <citation type="submission" date="2023-07" db="EMBL/GenBank/DDBJ databases">
        <title>Genome sequence of Stenotrophomonas sp. Alg010 isolated from Sargassum waste.</title>
        <authorList>
            <person name="Mohapatra"/>
            <person name="B.R."/>
        </authorList>
    </citation>
    <scope>NUCLEOTIDE SEQUENCE [LARGE SCALE GENOMIC DNA]</scope>
    <source>
        <strain evidence="2">Alg010</strain>
    </source>
</reference>
<dbReference type="EMBL" id="BTRJ01000034">
    <property type="protein sequence ID" value="GMR28777.1"/>
    <property type="molecule type" value="Genomic_DNA"/>
</dbReference>
<keyword evidence="2" id="KW-1185">Reference proteome</keyword>
<accession>A0ABQ6QF08</accession>